<dbReference type="Proteomes" id="UP001159405">
    <property type="component" value="Unassembled WGS sequence"/>
</dbReference>
<keyword evidence="2" id="KW-1185">Reference proteome</keyword>
<dbReference type="InterPro" id="IPR011042">
    <property type="entry name" value="6-blade_b-propeller_TolB-like"/>
</dbReference>
<dbReference type="PANTHER" id="PTHR24104">
    <property type="entry name" value="E3 UBIQUITIN-PROTEIN LIGASE NHLRC1-RELATED"/>
    <property type="match status" value="1"/>
</dbReference>
<reference evidence="1 2" key="1">
    <citation type="submission" date="2022-05" db="EMBL/GenBank/DDBJ databases">
        <authorList>
            <consortium name="Genoscope - CEA"/>
            <person name="William W."/>
        </authorList>
    </citation>
    <scope>NUCLEOTIDE SEQUENCE [LARGE SCALE GENOMIC DNA]</scope>
</reference>
<evidence type="ECO:0000313" key="2">
    <source>
        <dbReference type="Proteomes" id="UP001159405"/>
    </source>
</evidence>
<gene>
    <name evidence="1" type="ORF">PLOB_00028949</name>
</gene>
<proteinExistence type="predicted"/>
<protein>
    <submittedName>
        <fullName evidence="1">Uncharacterized protein</fullName>
    </submittedName>
</protein>
<dbReference type="EMBL" id="CALNXK010000036">
    <property type="protein sequence ID" value="CAH3121838.1"/>
    <property type="molecule type" value="Genomic_DNA"/>
</dbReference>
<organism evidence="1 2">
    <name type="scientific">Porites lobata</name>
    <dbReference type="NCBI Taxonomy" id="104759"/>
    <lineage>
        <taxon>Eukaryota</taxon>
        <taxon>Metazoa</taxon>
        <taxon>Cnidaria</taxon>
        <taxon>Anthozoa</taxon>
        <taxon>Hexacorallia</taxon>
        <taxon>Scleractinia</taxon>
        <taxon>Fungiina</taxon>
        <taxon>Poritidae</taxon>
        <taxon>Porites</taxon>
    </lineage>
</organism>
<sequence length="581" mass="66270">MASIVIAILKATVGKLLNKGRRMVADRLKEGDVTDEQFRILVVNEIDEIKSKLDGIARAPLLASISFFKEGILYLYNVLDLKDRDKNANETTYEAEGTDKENRKVNLGPSAARVEHVSLSKELKSLRLTNYNDPATRALSDAKSRFKDARRKATEAFSNEALSTSDRLLSMQFRVMSTLLEKIDVPEDAILACRLCLEELHAVPAIQESFKVQLKKSFKSRFNKSERKEIITSVCRLNRAIFDVAQIVREDTNLFLWPCIDTGEGKVDLLLDYRVVEEHCQLDIEPFCVKPLALSHDAEEELHKRKSSWIMTTNTRGEIFILDRAVDEVMSRIQVFSSNGELQRSSPLPIPFSTFEFMEIAMATDEEDKIYVLGNYTFPGEMFNTKFVFVFDKNITLHHGYELSDMQSCYPRRFLVSDNNKLFLSAKNSDIRVFNTNGYLERRFGAGFLESPTDIVYTNTGKLLVLDSNHVHIFSEEGVHQVQFKLAVSLPFKPEFLVFHHLNNQVLVFCRNMGYCGRLRSTPEYTEILLSLYTISGVFVRDIHLRIKGEFLFTAAKTVTKKGRVIVCVNDSFGRPSVLVL</sequence>
<dbReference type="SUPFAM" id="SSF101898">
    <property type="entry name" value="NHL repeat"/>
    <property type="match status" value="1"/>
</dbReference>
<dbReference type="InterPro" id="IPR050952">
    <property type="entry name" value="TRIM-NHL_E3_ligases"/>
</dbReference>
<comment type="caution">
    <text evidence="1">The sequence shown here is derived from an EMBL/GenBank/DDBJ whole genome shotgun (WGS) entry which is preliminary data.</text>
</comment>
<name>A0ABN8NY31_9CNID</name>
<evidence type="ECO:0000313" key="1">
    <source>
        <dbReference type="EMBL" id="CAH3121838.1"/>
    </source>
</evidence>
<dbReference type="Gene3D" id="2.120.10.30">
    <property type="entry name" value="TolB, C-terminal domain"/>
    <property type="match status" value="1"/>
</dbReference>
<accession>A0ABN8NY31</accession>
<dbReference type="PANTHER" id="PTHR24104:SF25">
    <property type="entry name" value="PROTEIN LIN-41"/>
    <property type="match status" value="1"/>
</dbReference>